<keyword evidence="3 6" id="KW-0949">S-adenosyl-L-methionine</keyword>
<evidence type="ECO:0000256" key="8">
    <source>
        <dbReference type="RuleBase" id="RU000416"/>
    </source>
</evidence>
<dbReference type="GO" id="GO:0009307">
    <property type="term" value="P:DNA restriction-modification system"/>
    <property type="evidence" value="ECO:0007669"/>
    <property type="project" value="UniProtKB-KW"/>
</dbReference>
<keyword evidence="1 7" id="KW-0489">Methyltransferase</keyword>
<dbReference type="OrthoDB" id="9779941at2"/>
<dbReference type="NCBIfam" id="TIGR00675">
    <property type="entry name" value="dcm"/>
    <property type="match status" value="1"/>
</dbReference>
<dbReference type="SUPFAM" id="SSF53335">
    <property type="entry name" value="S-adenosyl-L-methionine-dependent methyltransferases"/>
    <property type="match status" value="2"/>
</dbReference>
<evidence type="ECO:0000256" key="9">
    <source>
        <dbReference type="RuleBase" id="RU000417"/>
    </source>
</evidence>
<feature type="domain" description="Methyltransferase" evidence="10">
    <location>
        <begin position="57"/>
        <end position="153"/>
    </location>
</feature>
<dbReference type="PANTHER" id="PTHR10629">
    <property type="entry name" value="CYTOSINE-SPECIFIC METHYLTRANSFERASE"/>
    <property type="match status" value="1"/>
</dbReference>
<keyword evidence="2 6" id="KW-0808">Transferase</keyword>
<comment type="function">
    <text evidence="6">Catalyzes the conversion of S-adenosyl-L-methionine (SAM) to carboxy-S-adenosyl-L-methionine (Cx-SAM).</text>
</comment>
<dbReference type="Gene3D" id="3.40.50.150">
    <property type="entry name" value="Vaccinia Virus protein VP39"/>
    <property type="match status" value="2"/>
</dbReference>
<dbReference type="InterPro" id="IPR050390">
    <property type="entry name" value="C5-Methyltransferase"/>
</dbReference>
<gene>
    <name evidence="6" type="primary">cmoA</name>
    <name evidence="11" type="ORF">SAMN04488029_2699</name>
</gene>
<dbReference type="PANTHER" id="PTHR10629:SF52">
    <property type="entry name" value="DNA (CYTOSINE-5)-METHYLTRANSFERASE 1"/>
    <property type="match status" value="1"/>
</dbReference>
<dbReference type="GO" id="GO:0032259">
    <property type="term" value="P:methylation"/>
    <property type="evidence" value="ECO:0007669"/>
    <property type="project" value="UniProtKB-KW"/>
</dbReference>
<dbReference type="RefSeq" id="WP_084373366.1">
    <property type="nucleotide sequence ID" value="NZ_FWYF01000003.1"/>
</dbReference>
<evidence type="ECO:0000256" key="4">
    <source>
        <dbReference type="ARBA" id="ARBA00022747"/>
    </source>
</evidence>
<proteinExistence type="inferred from homology"/>
<comment type="similarity">
    <text evidence="6">Belongs to the class I-like SAM-binding methyltransferase superfamily. Cx-SAM synthase family.</text>
</comment>
<dbReference type="InterPro" id="IPR005271">
    <property type="entry name" value="CmoA"/>
</dbReference>
<organism evidence="11 12">
    <name type="scientific">Reichenbachiella faecimaris</name>
    <dbReference type="NCBI Taxonomy" id="692418"/>
    <lineage>
        <taxon>Bacteria</taxon>
        <taxon>Pseudomonadati</taxon>
        <taxon>Bacteroidota</taxon>
        <taxon>Cytophagia</taxon>
        <taxon>Cytophagales</taxon>
        <taxon>Reichenbachiellaceae</taxon>
        <taxon>Reichenbachiella</taxon>
    </lineage>
</organism>
<dbReference type="HAMAP" id="MF_01589">
    <property type="entry name" value="Cx_SAM_synthase"/>
    <property type="match status" value="1"/>
</dbReference>
<keyword evidence="4" id="KW-0680">Restriction system</keyword>
<dbReference type="Pfam" id="PF13649">
    <property type="entry name" value="Methyltransf_25"/>
    <property type="match status" value="1"/>
</dbReference>
<dbReference type="EMBL" id="FWYF01000003">
    <property type="protein sequence ID" value="SMD36075.1"/>
    <property type="molecule type" value="Genomic_DNA"/>
</dbReference>
<dbReference type="AlphaFoldDB" id="A0A1W2GHE1"/>
<evidence type="ECO:0000259" key="10">
    <source>
        <dbReference type="Pfam" id="PF13649"/>
    </source>
</evidence>
<dbReference type="EC" id="2.1.3.-" evidence="6"/>
<dbReference type="PRINTS" id="PR00105">
    <property type="entry name" value="C5METTRFRASE"/>
</dbReference>
<comment type="catalytic activity">
    <reaction evidence="6">
        <text>prephenate + S-adenosyl-L-methionine = carboxy-S-adenosyl-L-methionine + 3-phenylpyruvate + H2O</text>
        <dbReference type="Rhea" id="RHEA:51692"/>
        <dbReference type="ChEBI" id="CHEBI:15377"/>
        <dbReference type="ChEBI" id="CHEBI:18005"/>
        <dbReference type="ChEBI" id="CHEBI:29934"/>
        <dbReference type="ChEBI" id="CHEBI:59789"/>
        <dbReference type="ChEBI" id="CHEBI:134278"/>
    </reaction>
</comment>
<dbReference type="GO" id="GO:0016743">
    <property type="term" value="F:carboxyl- or carbamoyltransferase activity"/>
    <property type="evidence" value="ECO:0007669"/>
    <property type="project" value="UniProtKB-UniRule"/>
</dbReference>
<dbReference type="GO" id="GO:0044027">
    <property type="term" value="P:negative regulation of gene expression via chromosomal CpG island methylation"/>
    <property type="evidence" value="ECO:0007669"/>
    <property type="project" value="TreeGrafter"/>
</dbReference>
<evidence type="ECO:0000256" key="5">
    <source>
        <dbReference type="ARBA" id="ARBA00047422"/>
    </source>
</evidence>
<comment type="similarity">
    <text evidence="7 8">Belongs to the class I-like SAM-binding methyltransferase superfamily. C5-methyltransferase family.</text>
</comment>
<evidence type="ECO:0000256" key="7">
    <source>
        <dbReference type="PROSITE-ProRule" id="PRU01016"/>
    </source>
</evidence>
<accession>A0A1W2GHE1</accession>
<feature type="binding site" evidence="6">
    <location>
        <begin position="61"/>
        <end position="63"/>
    </location>
    <ligand>
        <name>S-adenosyl-L-methionine</name>
        <dbReference type="ChEBI" id="CHEBI:59789"/>
    </ligand>
</feature>
<dbReference type="Proteomes" id="UP000192472">
    <property type="component" value="Unassembled WGS sequence"/>
</dbReference>
<dbReference type="PROSITE" id="PS51679">
    <property type="entry name" value="SAM_MT_C5"/>
    <property type="match status" value="1"/>
</dbReference>
<dbReference type="InterPro" id="IPR001525">
    <property type="entry name" value="C5_MeTfrase"/>
</dbReference>
<feature type="binding site" evidence="6">
    <location>
        <position position="194"/>
    </location>
    <ligand>
        <name>S-adenosyl-L-methionine</name>
        <dbReference type="ChEBI" id="CHEBI:59789"/>
    </ligand>
</feature>
<keyword evidence="12" id="KW-1185">Reference proteome</keyword>
<evidence type="ECO:0000256" key="2">
    <source>
        <dbReference type="ARBA" id="ARBA00022679"/>
    </source>
</evidence>
<protein>
    <recommendedName>
        <fullName evidence="6">Carboxy-S-adenosyl-L-methionine synthase</fullName>
        <shortName evidence="6">Cx-SAM synthase</shortName>
        <ecNumber evidence="6">2.1.3.-</ecNumber>
    </recommendedName>
</protein>
<evidence type="ECO:0000313" key="11">
    <source>
        <dbReference type="EMBL" id="SMD36075.1"/>
    </source>
</evidence>
<evidence type="ECO:0000256" key="6">
    <source>
        <dbReference type="HAMAP-Rule" id="MF_01589"/>
    </source>
</evidence>
<dbReference type="PROSITE" id="PS00094">
    <property type="entry name" value="C5_MTASE_1"/>
    <property type="match status" value="1"/>
</dbReference>
<dbReference type="GO" id="GO:0003886">
    <property type="term" value="F:DNA (cytosine-5-)-methyltransferase activity"/>
    <property type="evidence" value="ECO:0007669"/>
    <property type="project" value="UniProtKB-EC"/>
</dbReference>
<dbReference type="InterPro" id="IPR029063">
    <property type="entry name" value="SAM-dependent_MTases_sf"/>
</dbReference>
<feature type="binding site" evidence="6">
    <location>
        <begin position="111"/>
        <end position="112"/>
    </location>
    <ligand>
        <name>S-adenosyl-L-methionine</name>
        <dbReference type="ChEBI" id="CHEBI:59789"/>
    </ligand>
</feature>
<dbReference type="GO" id="GO:0002098">
    <property type="term" value="P:tRNA wobble uridine modification"/>
    <property type="evidence" value="ECO:0007669"/>
    <property type="project" value="InterPro"/>
</dbReference>
<dbReference type="STRING" id="692418.SAMN04488029_2699"/>
<dbReference type="InterPro" id="IPR041698">
    <property type="entry name" value="Methyltransf_25"/>
</dbReference>
<evidence type="ECO:0000256" key="1">
    <source>
        <dbReference type="ARBA" id="ARBA00022603"/>
    </source>
</evidence>
<dbReference type="Pfam" id="PF00145">
    <property type="entry name" value="DNA_methylase"/>
    <property type="match status" value="1"/>
</dbReference>
<evidence type="ECO:0000256" key="3">
    <source>
        <dbReference type="ARBA" id="ARBA00022691"/>
    </source>
</evidence>
<name>A0A1W2GHE1_REIFA</name>
<comment type="caution">
    <text evidence="6">Lacks conserved residue(s) required for the propagation of feature annotation.</text>
</comment>
<dbReference type="CDD" id="cd02440">
    <property type="entry name" value="AdoMet_MTases"/>
    <property type="match status" value="1"/>
</dbReference>
<sequence length="764" mass="88270">MKKDQIFKESSGESFSFRNEVATVFDDMASRSIPGYENIQEDVARIVAQFARSNTNVYDLGCSTATTLLNIEKLVNENVNLIGIDESADMIEQAMNKIIQHQSRIKVLSNDLVHGQTVSNASVVLMLWVLMFVRPINRKEVIQKIYDGLRPGGIFIMTEKILGETAQTTKLFMDNYYNYKRKQGYSEEEILNKRLALENVLVPFKHSENLELLQIFDHVEVFYKDKQFVGYLAFKSEEPTKTIISLDDISPVIDKGYEVIESSAQEAEVNNEVGANHKFPYQWKLADINQQIDELSKSRDLPKVMSTFSCGGGSSMGYKLAMCDVIANLEFDQKKNETYNLNMSPMFSYTEMIQDFVKREDFPKELYELDILDGSPPCKTFSTNGKREKNWGKEIEYTANTPKQKVSELFFDFINLVKRLRPKTVIAENVRGLIIGKSKLHYLIPILKAYDEAGYFVNLYVLDASEFGVPQKRRRVFFVAVRKDLAPRINSSIDPSAEMDYSIYDNETDHTKVELSKLESILPKLTIPSPERPIPFESIEEVNPEQVKWITSDKVKELWEKLEPGNNFGKIHPKGHWYNKNKVSSKQVIPTIIPNAPMYHYNNPRHLTLTELERAGSWPQDYDYGKSDPEEMIGRAVPPVLMAQLVSMVKEQYLDPINNYEGENTDQKVPEIKKEELIAVFKSLTNLSDYTKFPKPDSKRSNKRYYYSRYYNLGWDLQHLSFDKGKQYLLKDFLIRHKSITDVDQKSLYKALEELHGLYKRHAQ</sequence>
<feature type="active site" evidence="7">
    <location>
        <position position="378"/>
    </location>
</feature>
<comment type="catalytic activity">
    <reaction evidence="5 9">
        <text>a 2'-deoxycytidine in DNA + S-adenosyl-L-methionine = a 5-methyl-2'-deoxycytidine in DNA + S-adenosyl-L-homocysteine + H(+)</text>
        <dbReference type="Rhea" id="RHEA:13681"/>
        <dbReference type="Rhea" id="RHEA-COMP:11369"/>
        <dbReference type="Rhea" id="RHEA-COMP:11370"/>
        <dbReference type="ChEBI" id="CHEBI:15378"/>
        <dbReference type="ChEBI" id="CHEBI:57856"/>
        <dbReference type="ChEBI" id="CHEBI:59789"/>
        <dbReference type="ChEBI" id="CHEBI:85452"/>
        <dbReference type="ChEBI" id="CHEBI:85454"/>
        <dbReference type="EC" id="2.1.1.37"/>
    </reaction>
</comment>
<dbReference type="InterPro" id="IPR018117">
    <property type="entry name" value="C5_DNA_meth_AS"/>
</dbReference>
<dbReference type="GO" id="GO:1904047">
    <property type="term" value="F:S-adenosyl-L-methionine binding"/>
    <property type="evidence" value="ECO:0007669"/>
    <property type="project" value="UniProtKB-UniRule"/>
</dbReference>
<dbReference type="Gene3D" id="3.90.120.10">
    <property type="entry name" value="DNA Methylase, subunit A, domain 2"/>
    <property type="match status" value="1"/>
</dbReference>
<dbReference type="GO" id="GO:0003677">
    <property type="term" value="F:DNA binding"/>
    <property type="evidence" value="ECO:0007669"/>
    <property type="project" value="TreeGrafter"/>
</dbReference>
<feature type="binding site" evidence="6">
    <location>
        <position position="36"/>
    </location>
    <ligand>
        <name>S-adenosyl-L-methionine</name>
        <dbReference type="ChEBI" id="CHEBI:59789"/>
    </ligand>
</feature>
<evidence type="ECO:0000313" key="12">
    <source>
        <dbReference type="Proteomes" id="UP000192472"/>
    </source>
</evidence>
<dbReference type="NCBIfam" id="TIGR00740">
    <property type="entry name" value="carboxy-S-adenosyl-L-methionine synthase CmoA"/>
    <property type="match status" value="1"/>
</dbReference>
<reference evidence="11 12" key="1">
    <citation type="submission" date="2017-04" db="EMBL/GenBank/DDBJ databases">
        <authorList>
            <person name="Afonso C.L."/>
            <person name="Miller P.J."/>
            <person name="Scott M.A."/>
            <person name="Spackman E."/>
            <person name="Goraichik I."/>
            <person name="Dimitrov K.M."/>
            <person name="Suarez D.L."/>
            <person name="Swayne D.E."/>
        </authorList>
    </citation>
    <scope>NUCLEOTIDE SEQUENCE [LARGE SCALE GENOMIC DNA]</scope>
    <source>
        <strain evidence="11 12">DSM 26133</strain>
    </source>
</reference>